<proteinExistence type="predicted"/>
<accession>A0A8J3EPI9</accession>
<comment type="caution">
    <text evidence="1">The sequence shown here is derived from an EMBL/GenBank/DDBJ whole genome shotgun (WGS) entry which is preliminary data.</text>
</comment>
<dbReference type="EMBL" id="BMFV01000052">
    <property type="protein sequence ID" value="GGH88492.1"/>
    <property type="molecule type" value="Genomic_DNA"/>
</dbReference>
<name>A0A8J3EPI9_9BACL</name>
<sequence length="52" mass="5798">MGTRQSAALRNTLSAPNLASSVPIHLLLKMHFGKKHFECQLNEDWALLSSFS</sequence>
<keyword evidence="2" id="KW-1185">Reference proteome</keyword>
<protein>
    <submittedName>
        <fullName evidence="1">Uncharacterized protein</fullName>
    </submittedName>
</protein>
<reference evidence="1" key="2">
    <citation type="submission" date="2020-09" db="EMBL/GenBank/DDBJ databases">
        <authorList>
            <person name="Sun Q."/>
            <person name="Zhou Y."/>
        </authorList>
    </citation>
    <scope>NUCLEOTIDE SEQUENCE</scope>
    <source>
        <strain evidence="1">CGMCC 1.12777</strain>
    </source>
</reference>
<gene>
    <name evidence="1" type="ORF">GCM10007096_40950</name>
</gene>
<organism evidence="1 2">
    <name type="scientific">Pullulanibacillus pueri</name>
    <dbReference type="NCBI Taxonomy" id="1437324"/>
    <lineage>
        <taxon>Bacteria</taxon>
        <taxon>Bacillati</taxon>
        <taxon>Bacillota</taxon>
        <taxon>Bacilli</taxon>
        <taxon>Bacillales</taxon>
        <taxon>Sporolactobacillaceae</taxon>
        <taxon>Pullulanibacillus</taxon>
    </lineage>
</organism>
<dbReference type="AlphaFoldDB" id="A0A8J3EPI9"/>
<evidence type="ECO:0000313" key="1">
    <source>
        <dbReference type="EMBL" id="GGH88492.1"/>
    </source>
</evidence>
<dbReference type="Proteomes" id="UP000656813">
    <property type="component" value="Unassembled WGS sequence"/>
</dbReference>
<evidence type="ECO:0000313" key="2">
    <source>
        <dbReference type="Proteomes" id="UP000656813"/>
    </source>
</evidence>
<reference evidence="1" key="1">
    <citation type="journal article" date="2014" name="Int. J. Syst. Evol. Microbiol.">
        <title>Complete genome sequence of Corynebacterium casei LMG S-19264T (=DSM 44701T), isolated from a smear-ripened cheese.</title>
        <authorList>
            <consortium name="US DOE Joint Genome Institute (JGI-PGF)"/>
            <person name="Walter F."/>
            <person name="Albersmeier A."/>
            <person name="Kalinowski J."/>
            <person name="Ruckert C."/>
        </authorList>
    </citation>
    <scope>NUCLEOTIDE SEQUENCE</scope>
    <source>
        <strain evidence="1">CGMCC 1.12777</strain>
    </source>
</reference>